<dbReference type="InterPro" id="IPR009394">
    <property type="entry name" value="MmcB-like"/>
</dbReference>
<dbReference type="Pfam" id="PF06319">
    <property type="entry name" value="MmcB-like"/>
    <property type="match status" value="1"/>
</dbReference>
<sequence>MAYTRKGSRSKQARAKKAHDKRAEQSEGSVKMSRTDITSALYKALTFYYAKQTCSVHKEVGVVPWGRSRLDALVIDYPGNFFGVEIKSCLADFRADKKWRDYLPHVNKLYFLFAPSITKSRCYAEIREELKAEGVGILILSETTGRISCSQKAKFHQVSILAKHRMYRKLAWLAGEARHNIKRTQRVFLT</sequence>
<proteinExistence type="predicted"/>
<protein>
    <submittedName>
        <fullName evidence="2">MmcB-like DNA repair protein</fullName>
    </submittedName>
</protein>
<feature type="compositionally biased region" description="Basic residues" evidence="1">
    <location>
        <begin position="1"/>
        <end position="20"/>
    </location>
</feature>
<reference evidence="2" key="1">
    <citation type="submission" date="2024-07" db="EMBL/GenBank/DDBJ databases">
        <authorList>
            <person name="Bringhurst R.M."/>
            <person name="Homer T.E."/>
        </authorList>
    </citation>
    <scope>NUCLEOTIDE SEQUENCE</scope>
</reference>
<accession>A0AB39CE16</accession>
<name>A0AB39CE16_9VIRU</name>
<dbReference type="EMBL" id="PQ015379">
    <property type="protein sequence ID" value="XDJ15087.1"/>
    <property type="molecule type" value="Genomic_DNA"/>
</dbReference>
<feature type="region of interest" description="Disordered" evidence="1">
    <location>
        <begin position="1"/>
        <end position="31"/>
    </location>
</feature>
<evidence type="ECO:0000313" key="2">
    <source>
        <dbReference type="EMBL" id="XDJ15087.1"/>
    </source>
</evidence>
<organism evidence="2">
    <name type="scientific">Pseudomonas phage HRDY3</name>
    <dbReference type="NCBI Taxonomy" id="3236930"/>
    <lineage>
        <taxon>Viruses</taxon>
    </lineage>
</organism>
<evidence type="ECO:0000256" key="1">
    <source>
        <dbReference type="SAM" id="MobiDB-lite"/>
    </source>
</evidence>